<reference evidence="5" key="2">
    <citation type="submission" date="2023-05" db="EMBL/GenBank/DDBJ databases">
        <authorList>
            <consortium name="Lawrence Berkeley National Laboratory"/>
            <person name="Steindorff A."/>
            <person name="Hensen N."/>
            <person name="Bonometti L."/>
            <person name="Westerberg I."/>
            <person name="Brannstrom I.O."/>
            <person name="Guillou S."/>
            <person name="Cros-Aarteil S."/>
            <person name="Calhoun S."/>
            <person name="Haridas S."/>
            <person name="Kuo A."/>
            <person name="Mondo S."/>
            <person name="Pangilinan J."/>
            <person name="Riley R."/>
            <person name="Labutti K."/>
            <person name="Andreopoulos B."/>
            <person name="Lipzen A."/>
            <person name="Chen C."/>
            <person name="Yanf M."/>
            <person name="Daum C."/>
            <person name="Ng V."/>
            <person name="Clum A."/>
            <person name="Ohm R."/>
            <person name="Martin F."/>
            <person name="Silar P."/>
            <person name="Natvig D."/>
            <person name="Lalanne C."/>
            <person name="Gautier V."/>
            <person name="Ament-Velasquez S.L."/>
            <person name="Kruys A."/>
            <person name="Hutchinson M.I."/>
            <person name="Powell A.J."/>
            <person name="Barry K."/>
            <person name="Miller A.N."/>
            <person name="Grigoriev I.V."/>
            <person name="Debuchy R."/>
            <person name="Gladieux P."/>
            <person name="Thoren M.H."/>
            <person name="Johannesson H."/>
        </authorList>
    </citation>
    <scope>NUCLEOTIDE SEQUENCE</scope>
    <source>
        <strain evidence="5">CBS 141.50</strain>
    </source>
</reference>
<comment type="caution">
    <text evidence="5">The sequence shown here is derived from an EMBL/GenBank/DDBJ whole genome shotgun (WGS) entry which is preliminary data.</text>
</comment>
<dbReference type="Proteomes" id="UP001302676">
    <property type="component" value="Unassembled WGS sequence"/>
</dbReference>
<name>A0AAN6ZJS7_9PEZI</name>
<dbReference type="GO" id="GO:0000149">
    <property type="term" value="F:SNARE binding"/>
    <property type="evidence" value="ECO:0007669"/>
    <property type="project" value="TreeGrafter"/>
</dbReference>
<keyword evidence="6" id="KW-1185">Reference proteome</keyword>
<evidence type="ECO:0000313" key="6">
    <source>
        <dbReference type="Proteomes" id="UP001302676"/>
    </source>
</evidence>
<dbReference type="GO" id="GO:0035493">
    <property type="term" value="P:SNARE complex assembly"/>
    <property type="evidence" value="ECO:0007669"/>
    <property type="project" value="TreeGrafter"/>
</dbReference>
<reference evidence="5" key="1">
    <citation type="journal article" date="2023" name="Mol. Phylogenet. Evol.">
        <title>Genome-scale phylogeny and comparative genomics of the fungal order Sordariales.</title>
        <authorList>
            <person name="Hensen N."/>
            <person name="Bonometti L."/>
            <person name="Westerberg I."/>
            <person name="Brannstrom I.O."/>
            <person name="Guillou S."/>
            <person name="Cros-Aarteil S."/>
            <person name="Calhoun S."/>
            <person name="Haridas S."/>
            <person name="Kuo A."/>
            <person name="Mondo S."/>
            <person name="Pangilinan J."/>
            <person name="Riley R."/>
            <person name="LaButti K."/>
            <person name="Andreopoulos B."/>
            <person name="Lipzen A."/>
            <person name="Chen C."/>
            <person name="Yan M."/>
            <person name="Daum C."/>
            <person name="Ng V."/>
            <person name="Clum A."/>
            <person name="Steindorff A."/>
            <person name="Ohm R.A."/>
            <person name="Martin F."/>
            <person name="Silar P."/>
            <person name="Natvig D.O."/>
            <person name="Lalanne C."/>
            <person name="Gautier V."/>
            <person name="Ament-Velasquez S.L."/>
            <person name="Kruys A."/>
            <person name="Hutchinson M.I."/>
            <person name="Powell A.J."/>
            <person name="Barry K."/>
            <person name="Miller A.N."/>
            <person name="Grigoriev I.V."/>
            <person name="Debuchy R."/>
            <person name="Gladieux P."/>
            <person name="Hiltunen Thoren M."/>
            <person name="Johannesson H."/>
        </authorList>
    </citation>
    <scope>NUCLEOTIDE SEQUENCE</scope>
    <source>
        <strain evidence="5">CBS 141.50</strain>
    </source>
</reference>
<dbReference type="GO" id="GO:0000323">
    <property type="term" value="C:lytic vacuole"/>
    <property type="evidence" value="ECO:0007669"/>
    <property type="project" value="TreeGrafter"/>
</dbReference>
<proteinExistence type="inferred from homology"/>
<evidence type="ECO:0000256" key="3">
    <source>
        <dbReference type="ARBA" id="ARBA00023054"/>
    </source>
</evidence>
<feature type="region of interest" description="Disordered" evidence="4">
    <location>
        <begin position="285"/>
        <end position="321"/>
    </location>
</feature>
<evidence type="ECO:0000256" key="1">
    <source>
        <dbReference type="ARBA" id="ARBA00009574"/>
    </source>
</evidence>
<dbReference type="Pfam" id="PF10186">
    <property type="entry name" value="ATG14"/>
    <property type="match status" value="1"/>
</dbReference>
<feature type="region of interest" description="Disordered" evidence="4">
    <location>
        <begin position="45"/>
        <end position="68"/>
    </location>
</feature>
<evidence type="ECO:0000256" key="2">
    <source>
        <dbReference type="ARBA" id="ARBA00013807"/>
    </source>
</evidence>
<dbReference type="GeneID" id="87818037"/>
<organism evidence="5 6">
    <name type="scientific">Dichotomopilus funicola</name>
    <dbReference type="NCBI Taxonomy" id="1934379"/>
    <lineage>
        <taxon>Eukaryota</taxon>
        <taxon>Fungi</taxon>
        <taxon>Dikarya</taxon>
        <taxon>Ascomycota</taxon>
        <taxon>Pezizomycotina</taxon>
        <taxon>Sordariomycetes</taxon>
        <taxon>Sordariomycetidae</taxon>
        <taxon>Sordariales</taxon>
        <taxon>Chaetomiaceae</taxon>
        <taxon>Dichotomopilus</taxon>
    </lineage>
</organism>
<sequence>MNCSICHRPHSASKRPFLCAVDARNCVYEARIEYVKALMESEAAERQVDAVATTPTSEKKRDRQTKEEEIMASRARLDHLRSMESASRDRTAQIISQADRLQAEVESARAAIAEKNARLARRRTELASVSAGTGPRRTRQLGEAEMGLQRLRYKWNRCADSVAETRGFLCEGAARLYGLRQVRKGAGGGSGGGSGGGGKRYEIGGVEIFDLHAMNSLSPEVISTALSHIAHLLSLAARYLGIRLPAEITPPHADYPRPTIFSLTWSYRHGEVAFPGSLASQIPTIIEDGETGRDRTRKSDKPGRQAHEHTPRPRPLFLDKPLPTLAKEDPAGYKLFLEGVSLLAYDVAWACCSQGVSVGGSGTGAGDKDSYEDVCNIGQNLWRLLIGDQLHRRSVEPTFRASLTPSGGSPKESGTMTSNTPKPTIGRWSHGTLHSFLSSAEGTDFVRSFPILPPLKLADRLKKRLLSETPLLEWETIEGDEVDEGYGVLNGGGGGAGANSGGASGGGNGGKGTSGWTRLKSR</sequence>
<evidence type="ECO:0000313" key="5">
    <source>
        <dbReference type="EMBL" id="KAK4141875.1"/>
    </source>
</evidence>
<feature type="region of interest" description="Disordered" evidence="4">
    <location>
        <begin position="491"/>
        <end position="522"/>
    </location>
</feature>
<dbReference type="GO" id="GO:0005768">
    <property type="term" value="C:endosome"/>
    <property type="evidence" value="ECO:0007669"/>
    <property type="project" value="TreeGrafter"/>
</dbReference>
<feature type="compositionally biased region" description="Polar residues" evidence="4">
    <location>
        <begin position="401"/>
        <end position="422"/>
    </location>
</feature>
<keyword evidence="3" id="KW-0175">Coiled coil</keyword>
<dbReference type="RefSeq" id="XP_062635246.1">
    <property type="nucleotide sequence ID" value="XM_062781424.1"/>
</dbReference>
<feature type="region of interest" description="Disordered" evidence="4">
    <location>
        <begin position="398"/>
        <end position="427"/>
    </location>
</feature>
<dbReference type="AlphaFoldDB" id="A0AAN6ZJS7"/>
<protein>
    <recommendedName>
        <fullName evidence="2">Autophagy-related protein 14</fullName>
    </recommendedName>
</protein>
<dbReference type="PANTHER" id="PTHR15157:SF13">
    <property type="entry name" value="AUTOPHAGY-RELATED PROTEIN 14"/>
    <property type="match status" value="1"/>
</dbReference>
<dbReference type="InterPro" id="IPR018791">
    <property type="entry name" value="UV_resistance/autophagy_Atg14"/>
</dbReference>
<accession>A0AAN6ZJS7</accession>
<dbReference type="GO" id="GO:0032991">
    <property type="term" value="C:protein-containing complex"/>
    <property type="evidence" value="ECO:0007669"/>
    <property type="project" value="UniProtKB-ARBA"/>
</dbReference>
<dbReference type="PANTHER" id="PTHR15157">
    <property type="entry name" value="UV RADIATION RESISTANCE-ASSOCIATED GENE PROTEIN"/>
    <property type="match status" value="1"/>
</dbReference>
<evidence type="ECO:0000256" key="4">
    <source>
        <dbReference type="SAM" id="MobiDB-lite"/>
    </source>
</evidence>
<gene>
    <name evidence="5" type="ORF">C8A04DRAFT_30568</name>
</gene>
<comment type="similarity">
    <text evidence="1">Belongs to the ATG14 family.</text>
</comment>
<dbReference type="EMBL" id="MU853605">
    <property type="protein sequence ID" value="KAK4141875.1"/>
    <property type="molecule type" value="Genomic_DNA"/>
</dbReference>
<feature type="compositionally biased region" description="Basic and acidic residues" evidence="4">
    <location>
        <begin position="57"/>
        <end position="68"/>
    </location>
</feature>
<feature type="compositionally biased region" description="Gly residues" evidence="4">
    <location>
        <begin position="491"/>
        <end position="513"/>
    </location>
</feature>
<feature type="compositionally biased region" description="Basic and acidic residues" evidence="4">
    <location>
        <begin position="290"/>
        <end position="311"/>
    </location>
</feature>